<dbReference type="AlphaFoldDB" id="A0A1A8XK96"/>
<dbReference type="PANTHER" id="PTHR35802">
    <property type="entry name" value="PROTEASE SYNTHASE AND SPORULATION PROTEIN PAI 2"/>
    <property type="match status" value="1"/>
</dbReference>
<dbReference type="InterPro" id="IPR012349">
    <property type="entry name" value="Split_barrel_FMN-bd"/>
</dbReference>
<proteinExistence type="predicted"/>
<dbReference type="Pfam" id="PF04299">
    <property type="entry name" value="FMN_bind_2"/>
    <property type="match status" value="1"/>
</dbReference>
<accession>A0A1A8XK96</accession>
<dbReference type="InterPro" id="IPR007396">
    <property type="entry name" value="TR_PAI2-type"/>
</dbReference>
<dbReference type="RefSeq" id="WP_186410047.1">
    <property type="nucleotide sequence ID" value="NZ_FLQY01000050.1"/>
</dbReference>
<dbReference type="EMBL" id="FLQY01000050">
    <property type="protein sequence ID" value="SBT05111.1"/>
    <property type="molecule type" value="Genomic_DNA"/>
</dbReference>
<name>A0A1A8XK96_9RHOO</name>
<keyword evidence="2" id="KW-1185">Reference proteome</keyword>
<gene>
    <name evidence="1" type="ORF">PROAA_1430008</name>
</gene>
<dbReference type="PIRSF" id="PIRSF010372">
    <property type="entry name" value="PaiB"/>
    <property type="match status" value="1"/>
</dbReference>
<dbReference type="PANTHER" id="PTHR35802:SF1">
    <property type="entry name" value="PROTEASE SYNTHASE AND SPORULATION PROTEIN PAI 2"/>
    <property type="match status" value="1"/>
</dbReference>
<evidence type="ECO:0000313" key="1">
    <source>
        <dbReference type="EMBL" id="SBT05111.1"/>
    </source>
</evidence>
<dbReference type="Gene3D" id="2.30.110.10">
    <property type="entry name" value="Electron Transport, Fmn-binding Protein, Chain A"/>
    <property type="match status" value="1"/>
</dbReference>
<protein>
    <submittedName>
        <fullName evidence="1">FMN-binding negative transcriptional regulator</fullName>
    </submittedName>
</protein>
<reference evidence="1 2" key="1">
    <citation type="submission" date="2016-06" db="EMBL/GenBank/DDBJ databases">
        <authorList>
            <person name="Kjaerup R.B."/>
            <person name="Dalgaard T.S."/>
            <person name="Juul-Madsen H.R."/>
        </authorList>
    </citation>
    <scope>NUCLEOTIDE SEQUENCE [LARGE SCALE GENOMIC DNA]</scope>
    <source>
        <strain evidence="1">2</strain>
    </source>
</reference>
<dbReference type="Proteomes" id="UP000199600">
    <property type="component" value="Unassembled WGS sequence"/>
</dbReference>
<sequence>MYQPKHFEESRVEVLHDLIRAHPLATLVTLSSNGLVANHIPLQFVSGSSSLGTLQGHVARANPLWKDFDENLEVLAIFQGADTYISPSWYATKHETGKVVPTWNYTVVHAHGTLRIIDDANWLRAQIESLTTQNEAALPQPWAVTDAPRDYIDKMISAIVGIEITITRLSGKWKVSQNQPSANQTSVIEALRRKGGDGNKTMADLIEANARNSRQPD</sequence>
<evidence type="ECO:0000313" key="2">
    <source>
        <dbReference type="Proteomes" id="UP000199600"/>
    </source>
</evidence>
<dbReference type="SUPFAM" id="SSF50475">
    <property type="entry name" value="FMN-binding split barrel"/>
    <property type="match status" value="1"/>
</dbReference>
<organism evidence="1 2">
    <name type="scientific">Candidatus Propionivibrio aalborgensis</name>
    <dbReference type="NCBI Taxonomy" id="1860101"/>
    <lineage>
        <taxon>Bacteria</taxon>
        <taxon>Pseudomonadati</taxon>
        <taxon>Pseudomonadota</taxon>
        <taxon>Betaproteobacteria</taxon>
        <taxon>Rhodocyclales</taxon>
        <taxon>Rhodocyclaceae</taxon>
        <taxon>Propionivibrio</taxon>
    </lineage>
</organism>